<proteinExistence type="inferred from homology"/>
<evidence type="ECO:0000313" key="3">
    <source>
        <dbReference type="EMBL" id="MPM21327.1"/>
    </source>
</evidence>
<dbReference type="InterPro" id="IPR015942">
    <property type="entry name" value="Asp/Glu/hydantoin_racemase"/>
</dbReference>
<gene>
    <name evidence="3" type="primary">ygeA_11</name>
    <name evidence="3" type="ORF">SDC9_67771</name>
</gene>
<dbReference type="EMBL" id="VSSQ01003568">
    <property type="protein sequence ID" value="MPM21327.1"/>
    <property type="molecule type" value="Genomic_DNA"/>
</dbReference>
<dbReference type="InterPro" id="IPR004380">
    <property type="entry name" value="Asp_race"/>
</dbReference>
<dbReference type="PANTHER" id="PTHR21198:SF7">
    <property type="entry name" value="ASPARTATE-GLUTAMATE RACEMASE FAMILY"/>
    <property type="match status" value="1"/>
</dbReference>
<reference evidence="3" key="1">
    <citation type="submission" date="2019-08" db="EMBL/GenBank/DDBJ databases">
        <authorList>
            <person name="Kucharzyk K."/>
            <person name="Murdoch R.W."/>
            <person name="Higgins S."/>
            <person name="Loffler F."/>
        </authorList>
    </citation>
    <scope>NUCLEOTIDE SEQUENCE</scope>
</reference>
<organism evidence="3">
    <name type="scientific">bioreactor metagenome</name>
    <dbReference type="NCBI Taxonomy" id="1076179"/>
    <lineage>
        <taxon>unclassified sequences</taxon>
        <taxon>metagenomes</taxon>
        <taxon>ecological metagenomes</taxon>
    </lineage>
</organism>
<dbReference type="InterPro" id="IPR001920">
    <property type="entry name" value="Asp/Glu_race"/>
</dbReference>
<accession>A0A644XZJ8</accession>
<name>A0A644XZJ8_9ZZZZ</name>
<dbReference type="SUPFAM" id="SSF53681">
    <property type="entry name" value="Aspartate/glutamate racemase"/>
    <property type="match status" value="2"/>
</dbReference>
<evidence type="ECO:0000256" key="1">
    <source>
        <dbReference type="ARBA" id="ARBA00007847"/>
    </source>
</evidence>
<dbReference type="AlphaFoldDB" id="A0A644XZJ8"/>
<dbReference type="PANTHER" id="PTHR21198">
    <property type="entry name" value="GLUTAMATE RACEMASE"/>
    <property type="match status" value="1"/>
</dbReference>
<comment type="similarity">
    <text evidence="1">Belongs to the aspartate/glutamate racemases family.</text>
</comment>
<dbReference type="EC" id="5.-.-.-" evidence="3"/>
<dbReference type="NCBIfam" id="TIGR00035">
    <property type="entry name" value="asp_race"/>
    <property type="match status" value="1"/>
</dbReference>
<comment type="caution">
    <text evidence="3">The sequence shown here is derived from an EMBL/GenBank/DDBJ whole genome shotgun (WGS) entry which is preliminary data.</text>
</comment>
<dbReference type="GO" id="GO:0047661">
    <property type="term" value="F:amino-acid racemase activity"/>
    <property type="evidence" value="ECO:0007669"/>
    <property type="project" value="InterPro"/>
</dbReference>
<dbReference type="Pfam" id="PF01177">
    <property type="entry name" value="Asp_Glu_race"/>
    <property type="match status" value="1"/>
</dbReference>
<protein>
    <submittedName>
        <fullName evidence="3">Putative racemase YgeA</fullName>
        <ecNumber evidence="3">5.-.-.-</ecNumber>
    </submittedName>
</protein>
<dbReference type="InterPro" id="IPR033134">
    <property type="entry name" value="Asp/Glu_racemase_AS_2"/>
</dbReference>
<dbReference type="PROSITE" id="PS00924">
    <property type="entry name" value="ASP_GLU_RACEMASE_2"/>
    <property type="match status" value="1"/>
</dbReference>
<keyword evidence="2 3" id="KW-0413">Isomerase</keyword>
<sequence length="239" mass="26676">MKIGMIGGIGPESTVDYYQRLIKLYQKNINGDDYPDIIIDSINMTAMLKLVSDKNLDGLIGILADTVQSLYKAGADFAFIASNTPHIVFEQVQRSAPIPLVSIVEATCIEANRLALKKVGLLGTLFTMQSSYYQEELNSSGISVVVPNAEEQQYIQQKLFTEIEQGMFLEDTREGLLRIVKRMINDSSIDGIILGCTELPLILTKGEYDIPFLNTTEIHAQKILEKYIELSQTPRGSYE</sequence>
<dbReference type="Gene3D" id="3.40.50.1860">
    <property type="match status" value="2"/>
</dbReference>
<evidence type="ECO:0000256" key="2">
    <source>
        <dbReference type="ARBA" id="ARBA00023235"/>
    </source>
</evidence>